<keyword evidence="1" id="KW-0812">Transmembrane</keyword>
<name>A0A838CT79_9BACI</name>
<organism evidence="3 4">
    <name type="scientific">Halobacillus locisalis</name>
    <dbReference type="NCBI Taxonomy" id="220753"/>
    <lineage>
        <taxon>Bacteria</taxon>
        <taxon>Bacillati</taxon>
        <taxon>Bacillota</taxon>
        <taxon>Bacilli</taxon>
        <taxon>Bacillales</taxon>
        <taxon>Bacillaceae</taxon>
        <taxon>Halobacillus</taxon>
    </lineage>
</organism>
<evidence type="ECO:0000313" key="3">
    <source>
        <dbReference type="EMBL" id="MBA2174975.1"/>
    </source>
</evidence>
<proteinExistence type="predicted"/>
<feature type="domain" description="DUF58" evidence="2">
    <location>
        <begin position="213"/>
        <end position="384"/>
    </location>
</feature>
<protein>
    <submittedName>
        <fullName evidence="3">DUF58 domain-containing protein</fullName>
    </submittedName>
</protein>
<dbReference type="PANTHER" id="PTHR33608:SF3">
    <property type="entry name" value="SLR2013 PROTEIN"/>
    <property type="match status" value="1"/>
</dbReference>
<gene>
    <name evidence="3" type="ORF">H0266_08730</name>
</gene>
<dbReference type="Gene3D" id="3.40.50.410">
    <property type="entry name" value="von Willebrand factor, type A domain"/>
    <property type="match status" value="1"/>
</dbReference>
<dbReference type="PANTHER" id="PTHR33608">
    <property type="entry name" value="BLL2464 PROTEIN"/>
    <property type="match status" value="1"/>
</dbReference>
<feature type="transmembrane region" description="Helical" evidence="1">
    <location>
        <begin position="21"/>
        <end position="41"/>
    </location>
</feature>
<dbReference type="InterPro" id="IPR002881">
    <property type="entry name" value="DUF58"/>
</dbReference>
<dbReference type="InterPro" id="IPR036465">
    <property type="entry name" value="vWFA_dom_sf"/>
</dbReference>
<sequence>MTKSFKTLWDLFLFRDRGIVPTTRLVAAFSVVSLVTISLSISGLSWAAIMAINVGIGIVSLLDLLLSPKKNQLHIHRYINEELERGVETEATIEVMNDSKEEAFFRIIDELPPSFSHPFPIKESVSAGQKKTLTYPLTPEERGDYPLEQLHIRYRSKIGLWQKQHKVHLTDHVRVIPDMTSSRQYLEDAQKYLLHEGKRIKKHQQGTGEFSKIRNYVVGDDLRLINWRQTAKLQELMTNEYEPEHGKFVTIIIDCGRMMGVELETGNRLDRTLEAAVTVATAALKKGDAVSVVAFSKGLHVYVPPAKGMDHVRTILRQIYNLKASKVESNYAALFQHLEKVQKKRSLLLLFSDVDALVHEEAHLFYLQRLRRKHVFLMLGIEDQTTVQKAEVTPRTSKQAMVKTMAQKHLMEKEKELGKWERQGLQMVEAPEDQLAATAVSRYIDLMNRGLL</sequence>
<evidence type="ECO:0000313" key="4">
    <source>
        <dbReference type="Proteomes" id="UP000571017"/>
    </source>
</evidence>
<comment type="caution">
    <text evidence="3">The sequence shown here is derived from an EMBL/GenBank/DDBJ whole genome shotgun (WGS) entry which is preliminary data.</text>
</comment>
<dbReference type="RefSeq" id="WP_181472024.1">
    <property type="nucleotide sequence ID" value="NZ_JACEFG010000002.1"/>
</dbReference>
<dbReference type="EMBL" id="JACEFG010000002">
    <property type="protein sequence ID" value="MBA2174975.1"/>
    <property type="molecule type" value="Genomic_DNA"/>
</dbReference>
<dbReference type="Proteomes" id="UP000571017">
    <property type="component" value="Unassembled WGS sequence"/>
</dbReference>
<keyword evidence="4" id="KW-1185">Reference proteome</keyword>
<dbReference type="AlphaFoldDB" id="A0A838CT79"/>
<reference evidence="3 4" key="1">
    <citation type="journal article" date="2004" name="Extremophiles">
        <title>Halobacillus locisalis sp. nov., a halophilic bacterium isolated from a marine solar saltern of the Yellow Sea in Korea.</title>
        <authorList>
            <person name="Yoon J.H."/>
            <person name="Kang K.H."/>
            <person name="Oh T.K."/>
            <person name="Park Y.H."/>
        </authorList>
    </citation>
    <scope>NUCLEOTIDE SEQUENCE [LARGE SCALE GENOMIC DNA]</scope>
    <source>
        <strain evidence="3 4">KCTC 3788</strain>
    </source>
</reference>
<evidence type="ECO:0000259" key="2">
    <source>
        <dbReference type="Pfam" id="PF01882"/>
    </source>
</evidence>
<keyword evidence="1" id="KW-1133">Transmembrane helix</keyword>
<accession>A0A838CT79</accession>
<keyword evidence="1" id="KW-0472">Membrane</keyword>
<dbReference type="Pfam" id="PF01882">
    <property type="entry name" value="DUF58"/>
    <property type="match status" value="1"/>
</dbReference>
<dbReference type="SUPFAM" id="SSF53300">
    <property type="entry name" value="vWA-like"/>
    <property type="match status" value="1"/>
</dbReference>
<evidence type="ECO:0000256" key="1">
    <source>
        <dbReference type="SAM" id="Phobius"/>
    </source>
</evidence>